<dbReference type="VEuPathDB" id="FungiDB:sscle_14g098020"/>
<reference evidence="4" key="1">
    <citation type="journal article" date="2017" name="Genome Biol. Evol.">
        <title>The complete genome sequence of the phytopathogenic fungus Sclerotinia sclerotiorum reveals insights into the genome architecture of broad host range pathogens.</title>
        <authorList>
            <person name="Derbyshire M."/>
            <person name="Denton-Giles M."/>
            <person name="Hegedus D."/>
            <person name="Seifbarghy S."/>
            <person name="Rollins J."/>
            <person name="van Kan J."/>
            <person name="Seidl M.F."/>
            <person name="Faino L."/>
            <person name="Mbengue M."/>
            <person name="Navaud O."/>
            <person name="Raffaele S."/>
            <person name="Hammond-Kosack K."/>
            <person name="Heard S."/>
            <person name="Oliver R."/>
        </authorList>
    </citation>
    <scope>NUCLEOTIDE SEQUENCE [LARGE SCALE GENOMIC DNA]</scope>
    <source>
        <strain evidence="4">ATCC 18683 / 1980 / Ss-1</strain>
    </source>
</reference>
<evidence type="ECO:0000313" key="3">
    <source>
        <dbReference type="EMBL" id="APA15032.1"/>
    </source>
</evidence>
<feature type="region of interest" description="Disordered" evidence="1">
    <location>
        <begin position="147"/>
        <end position="181"/>
    </location>
</feature>
<keyword evidence="2" id="KW-0472">Membrane</keyword>
<dbReference type="RefSeq" id="XP_001585385.1">
    <property type="nucleotide sequence ID" value="XM_001585335.1"/>
</dbReference>
<feature type="transmembrane region" description="Helical" evidence="2">
    <location>
        <begin position="115"/>
        <end position="135"/>
    </location>
</feature>
<organism evidence="3 4">
    <name type="scientific">Sclerotinia sclerotiorum (strain ATCC 18683 / 1980 / Ss-1)</name>
    <name type="common">White mold</name>
    <name type="synonym">Whetzelinia sclerotiorum</name>
    <dbReference type="NCBI Taxonomy" id="665079"/>
    <lineage>
        <taxon>Eukaryota</taxon>
        <taxon>Fungi</taxon>
        <taxon>Dikarya</taxon>
        <taxon>Ascomycota</taxon>
        <taxon>Pezizomycotina</taxon>
        <taxon>Leotiomycetes</taxon>
        <taxon>Helotiales</taxon>
        <taxon>Sclerotiniaceae</taxon>
        <taxon>Sclerotinia</taxon>
    </lineage>
</organism>
<dbReference type="AlphaFoldDB" id="A0A1D9QJQ0"/>
<evidence type="ECO:0000256" key="1">
    <source>
        <dbReference type="SAM" id="MobiDB-lite"/>
    </source>
</evidence>
<sequence length="181" mass="20594">MSPVETSSILYSTLNQRDLNLPQATPTSISTFITSTIFPSSTNSNSSIPNPSTPPTSISYPSWSVHFSLLLSLLNLIAICLLPRGQGKLLLLLGWIVIWKCVEWGHWLGFLIDSLLIWLTWGGFWVFKRILMWLWGELVAEFEWREGEGEGESERGRQLDEQRQSDLEKANENKISEKVKV</sequence>
<dbReference type="Proteomes" id="UP000177798">
    <property type="component" value="Chromosome 14"/>
</dbReference>
<keyword evidence="2" id="KW-0812">Transmembrane</keyword>
<gene>
    <name evidence="3" type="ORF">sscle_14g098020</name>
</gene>
<evidence type="ECO:0000313" key="4">
    <source>
        <dbReference type="Proteomes" id="UP000177798"/>
    </source>
</evidence>
<dbReference type="EMBL" id="CP017827">
    <property type="protein sequence ID" value="APA15032.1"/>
    <property type="molecule type" value="Genomic_DNA"/>
</dbReference>
<name>A0A1D9QJQ0_SCLS1</name>
<accession>A0A1D9QJQ0</accession>
<keyword evidence="2" id="KW-1133">Transmembrane helix</keyword>
<feature type="transmembrane region" description="Helical" evidence="2">
    <location>
        <begin position="63"/>
        <end position="82"/>
    </location>
</feature>
<evidence type="ECO:0000256" key="2">
    <source>
        <dbReference type="SAM" id="Phobius"/>
    </source>
</evidence>
<proteinExistence type="predicted"/>
<dbReference type="KEGG" id="ssl:SS1G_13624"/>
<protein>
    <submittedName>
        <fullName evidence="3">Uncharacterized protein</fullName>
    </submittedName>
</protein>